<proteinExistence type="predicted"/>
<dbReference type="Proteomes" id="UP000094801">
    <property type="component" value="Unassembled WGS sequence"/>
</dbReference>
<keyword evidence="2" id="KW-1185">Reference proteome</keyword>
<protein>
    <submittedName>
        <fullName evidence="1">Uncharacterized protein</fullName>
    </submittedName>
</protein>
<sequence>MLSSTMTHLLVHPLALLNISDSLYRAKVHCDESNLTSNEREAYIDQHHRIGGLLGVHNLENGSFSVAMSFNIICNESGVIDVDELLSKLKLNDEIYSHLEFVGFYMISSADDSDLSSNYGQVYVGIVEQASKQLLEHNIFKNGWIYMKIHESLEFKNDDLKNSSVLPIQAKEYQINSTTTPIDVHSIEIKSLQVENITLNTINQTTDDITEKIVDKQNLFTDVKSSVENSIENLELRLDNLISFLDSCKIVGSSKVYQDIQTFEMLQSIGELIVKIDTIKSLKSTTNNDIEKSTKLALVNEALTMEIVRKLDSLGVVHNKISM</sequence>
<dbReference type="OrthoDB" id="4087385at2759"/>
<dbReference type="Gene3D" id="3.40.140.10">
    <property type="entry name" value="Cytidine Deaminase, domain 2"/>
    <property type="match status" value="1"/>
</dbReference>
<accession>A0A1E4SZF3</accession>
<evidence type="ECO:0000313" key="1">
    <source>
        <dbReference type="EMBL" id="ODV84864.1"/>
    </source>
</evidence>
<gene>
    <name evidence="1" type="ORF">CANARDRAFT_192551</name>
</gene>
<organism evidence="1 2">
    <name type="scientific">[Candida] arabinofermentans NRRL YB-2248</name>
    <dbReference type="NCBI Taxonomy" id="983967"/>
    <lineage>
        <taxon>Eukaryota</taxon>
        <taxon>Fungi</taxon>
        <taxon>Dikarya</taxon>
        <taxon>Ascomycota</taxon>
        <taxon>Saccharomycotina</taxon>
        <taxon>Pichiomycetes</taxon>
        <taxon>Pichiales</taxon>
        <taxon>Pichiaceae</taxon>
        <taxon>Ogataea</taxon>
        <taxon>Ogataea/Candida clade</taxon>
    </lineage>
</organism>
<dbReference type="AlphaFoldDB" id="A0A1E4SZF3"/>
<dbReference type="EMBL" id="KV453854">
    <property type="protein sequence ID" value="ODV84864.1"/>
    <property type="molecule type" value="Genomic_DNA"/>
</dbReference>
<evidence type="ECO:0000313" key="2">
    <source>
        <dbReference type="Proteomes" id="UP000094801"/>
    </source>
</evidence>
<reference evidence="2" key="1">
    <citation type="submission" date="2016-04" db="EMBL/GenBank/DDBJ databases">
        <title>Comparative genomics of biotechnologically important yeasts.</title>
        <authorList>
            <consortium name="DOE Joint Genome Institute"/>
            <person name="Riley R."/>
            <person name="Haridas S."/>
            <person name="Wolfe K.H."/>
            <person name="Lopes M.R."/>
            <person name="Hittinger C.T."/>
            <person name="Goker M."/>
            <person name="Salamov A."/>
            <person name="Wisecaver J."/>
            <person name="Long T.M."/>
            <person name="Aerts A.L."/>
            <person name="Barry K."/>
            <person name="Choi C."/>
            <person name="Clum A."/>
            <person name="Coughlan A.Y."/>
            <person name="Deshpande S."/>
            <person name="Douglass A.P."/>
            <person name="Hanson S.J."/>
            <person name="Klenk H.-P."/>
            <person name="Labutti K."/>
            <person name="Lapidus A."/>
            <person name="Lindquist E."/>
            <person name="Lipzen A."/>
            <person name="Meier-Kolthoff J.P."/>
            <person name="Ohm R.A."/>
            <person name="Otillar R.P."/>
            <person name="Pangilinan J."/>
            <person name="Peng Y."/>
            <person name="Rokas A."/>
            <person name="Rosa C.A."/>
            <person name="Scheuner C."/>
            <person name="Sibirny A.A."/>
            <person name="Slot J.C."/>
            <person name="Stielow J.B."/>
            <person name="Sun H."/>
            <person name="Kurtzman C.P."/>
            <person name="Blackwell M."/>
            <person name="Grigoriev I.V."/>
            <person name="Jeffries T.W."/>
        </authorList>
    </citation>
    <scope>NUCLEOTIDE SEQUENCE [LARGE SCALE GENOMIC DNA]</scope>
    <source>
        <strain evidence="2">NRRL YB-2248</strain>
    </source>
</reference>
<name>A0A1E4SZF3_9ASCO</name>